<dbReference type="RefSeq" id="WP_266106280.1">
    <property type="nucleotide sequence ID" value="NZ_JANIDW010000001.1"/>
</dbReference>
<dbReference type="Gene3D" id="3.40.50.880">
    <property type="match status" value="1"/>
</dbReference>
<dbReference type="EMBL" id="JANIDW010000001">
    <property type="protein sequence ID" value="MCX5613990.1"/>
    <property type="molecule type" value="Genomic_DNA"/>
</dbReference>
<evidence type="ECO:0000259" key="13">
    <source>
        <dbReference type="PROSITE" id="PS51553"/>
    </source>
</evidence>
<evidence type="ECO:0000256" key="10">
    <source>
        <dbReference type="ARBA" id="ARBA00022962"/>
    </source>
</evidence>
<feature type="active site" evidence="11">
    <location>
        <position position="200"/>
    </location>
</feature>
<dbReference type="InterPro" id="IPR001674">
    <property type="entry name" value="GMP_synth_C"/>
</dbReference>
<evidence type="ECO:0000313" key="14">
    <source>
        <dbReference type="EMBL" id="MCX5613990.1"/>
    </source>
</evidence>
<dbReference type="NCBIfam" id="NF000848">
    <property type="entry name" value="PRK00074.1"/>
    <property type="match status" value="1"/>
</dbReference>
<dbReference type="PANTHER" id="PTHR11922:SF2">
    <property type="entry name" value="GMP SYNTHASE [GLUTAMINE-HYDROLYZING]"/>
    <property type="match status" value="1"/>
</dbReference>
<dbReference type="HAMAP" id="MF_00344">
    <property type="entry name" value="GMP_synthase"/>
    <property type="match status" value="1"/>
</dbReference>
<organism evidence="14 15">
    <name type="scientific">Bombella saccharophila</name>
    <dbReference type="NCBI Taxonomy" id="2967338"/>
    <lineage>
        <taxon>Bacteria</taxon>
        <taxon>Pseudomonadati</taxon>
        <taxon>Pseudomonadota</taxon>
        <taxon>Alphaproteobacteria</taxon>
        <taxon>Acetobacterales</taxon>
        <taxon>Acetobacteraceae</taxon>
        <taxon>Bombella</taxon>
    </lineage>
</organism>
<dbReference type="InterPro" id="IPR014729">
    <property type="entry name" value="Rossmann-like_a/b/a_fold"/>
</dbReference>
<dbReference type="Pfam" id="PF00117">
    <property type="entry name" value="GATase"/>
    <property type="match status" value="1"/>
</dbReference>
<feature type="binding site" evidence="12">
    <location>
        <begin position="254"/>
        <end position="260"/>
    </location>
    <ligand>
        <name>ATP</name>
        <dbReference type="ChEBI" id="CHEBI:30616"/>
    </ligand>
</feature>
<evidence type="ECO:0000256" key="9">
    <source>
        <dbReference type="ARBA" id="ARBA00022840"/>
    </source>
</evidence>
<evidence type="ECO:0000256" key="8">
    <source>
        <dbReference type="ARBA" id="ARBA00022755"/>
    </source>
</evidence>
<dbReference type="InterPro" id="IPR022310">
    <property type="entry name" value="NAD/GMP_synthase"/>
</dbReference>
<keyword evidence="7 11" id="KW-0332">GMP biosynthesis</keyword>
<dbReference type="CDD" id="cd01997">
    <property type="entry name" value="GMP_synthase_C"/>
    <property type="match status" value="1"/>
</dbReference>
<evidence type="ECO:0000256" key="1">
    <source>
        <dbReference type="ARBA" id="ARBA00002332"/>
    </source>
</evidence>
<evidence type="ECO:0000256" key="4">
    <source>
        <dbReference type="ARBA" id="ARBA00021562"/>
    </source>
</evidence>
<dbReference type="Pfam" id="PF00958">
    <property type="entry name" value="GMP_synt_C"/>
    <property type="match status" value="1"/>
</dbReference>
<dbReference type="PANTHER" id="PTHR11922">
    <property type="entry name" value="GMP SYNTHASE-RELATED"/>
    <property type="match status" value="1"/>
</dbReference>
<comment type="function">
    <text evidence="1 11">Catalyzes the synthesis of GMP from XMP.</text>
</comment>
<dbReference type="InterPro" id="IPR022955">
    <property type="entry name" value="GMP_synthase"/>
</dbReference>
<dbReference type="PRINTS" id="PR00096">
    <property type="entry name" value="GATASE"/>
</dbReference>
<keyword evidence="10 11" id="KW-0315">Glutamine amidotransferase</keyword>
<dbReference type="InterPro" id="IPR029062">
    <property type="entry name" value="Class_I_gatase-like"/>
</dbReference>
<evidence type="ECO:0000313" key="15">
    <source>
        <dbReference type="Proteomes" id="UP001165648"/>
    </source>
</evidence>
<dbReference type="NCBIfam" id="TIGR00888">
    <property type="entry name" value="guaA_Nterm"/>
    <property type="match status" value="1"/>
</dbReference>
<dbReference type="CDD" id="cd01742">
    <property type="entry name" value="GATase1_GMP_Synthase"/>
    <property type="match status" value="1"/>
</dbReference>
<dbReference type="InterPro" id="IPR017926">
    <property type="entry name" value="GATASE"/>
</dbReference>
<comment type="pathway">
    <text evidence="2 11">Purine metabolism; GMP biosynthesis; GMP from XMP (L-Gln route): step 1/1.</text>
</comment>
<dbReference type="NCBIfam" id="TIGR00884">
    <property type="entry name" value="guaA_Cterm"/>
    <property type="match status" value="1"/>
</dbReference>
<dbReference type="Gene3D" id="3.30.300.10">
    <property type="match status" value="1"/>
</dbReference>
<dbReference type="PROSITE" id="PS51273">
    <property type="entry name" value="GATASE_TYPE_1"/>
    <property type="match status" value="1"/>
</dbReference>
<keyword evidence="5 11" id="KW-0436">Ligase</keyword>
<protein>
    <recommendedName>
        <fullName evidence="4 11">GMP synthase [glutamine-hydrolyzing]</fullName>
        <ecNumber evidence="3 11">6.3.5.2</ecNumber>
    </recommendedName>
    <alternativeName>
        <fullName evidence="11">GMP synthetase</fullName>
    </alternativeName>
    <alternativeName>
        <fullName evidence="11">Glutamine amidotransferase</fullName>
    </alternativeName>
</protein>
<dbReference type="SUPFAM" id="SSF52317">
    <property type="entry name" value="Class I glutamine amidotransferase-like"/>
    <property type="match status" value="1"/>
</dbReference>
<comment type="caution">
    <text evidence="14">The sequence shown here is derived from an EMBL/GenBank/DDBJ whole genome shotgun (WGS) entry which is preliminary data.</text>
</comment>
<dbReference type="InterPro" id="IPR004739">
    <property type="entry name" value="GMP_synth_GATase"/>
</dbReference>
<name>A0ABT3W4L0_9PROT</name>
<dbReference type="Gene3D" id="3.40.50.620">
    <property type="entry name" value="HUPs"/>
    <property type="match status" value="1"/>
</dbReference>
<evidence type="ECO:0000256" key="2">
    <source>
        <dbReference type="ARBA" id="ARBA00005153"/>
    </source>
</evidence>
<dbReference type="GO" id="GO:0003922">
    <property type="term" value="F:GMP synthase (glutamine-hydrolyzing) activity"/>
    <property type="evidence" value="ECO:0007669"/>
    <property type="project" value="UniProtKB-EC"/>
</dbReference>
<feature type="active site" description="Nucleophile" evidence="11">
    <location>
        <position position="110"/>
    </location>
</feature>
<proteinExistence type="inferred from homology"/>
<gene>
    <name evidence="11 14" type="primary">guaA</name>
    <name evidence="14" type="ORF">NQF64_01825</name>
</gene>
<keyword evidence="6 11" id="KW-0547">Nucleotide-binding</keyword>
<comment type="catalytic activity">
    <reaction evidence="11">
        <text>XMP + L-glutamine + ATP + H2O = GMP + L-glutamate + AMP + diphosphate + 2 H(+)</text>
        <dbReference type="Rhea" id="RHEA:11680"/>
        <dbReference type="ChEBI" id="CHEBI:15377"/>
        <dbReference type="ChEBI" id="CHEBI:15378"/>
        <dbReference type="ChEBI" id="CHEBI:29985"/>
        <dbReference type="ChEBI" id="CHEBI:30616"/>
        <dbReference type="ChEBI" id="CHEBI:33019"/>
        <dbReference type="ChEBI" id="CHEBI:57464"/>
        <dbReference type="ChEBI" id="CHEBI:58115"/>
        <dbReference type="ChEBI" id="CHEBI:58359"/>
        <dbReference type="ChEBI" id="CHEBI:456215"/>
        <dbReference type="EC" id="6.3.5.2"/>
    </reaction>
</comment>
<evidence type="ECO:0000256" key="3">
    <source>
        <dbReference type="ARBA" id="ARBA00012746"/>
    </source>
</evidence>
<evidence type="ECO:0000256" key="5">
    <source>
        <dbReference type="ARBA" id="ARBA00022598"/>
    </source>
</evidence>
<keyword evidence="9 11" id="KW-0067">ATP-binding</keyword>
<feature type="domain" description="GMPS ATP-PPase" evidence="13">
    <location>
        <begin position="227"/>
        <end position="419"/>
    </location>
</feature>
<evidence type="ECO:0000256" key="7">
    <source>
        <dbReference type="ARBA" id="ARBA00022749"/>
    </source>
</evidence>
<evidence type="ECO:0000256" key="12">
    <source>
        <dbReference type="PROSITE-ProRule" id="PRU00886"/>
    </source>
</evidence>
<dbReference type="Pfam" id="PF02540">
    <property type="entry name" value="NAD_synthase"/>
    <property type="match status" value="1"/>
</dbReference>
<sequence>MTIVPYPAGEARTVTQKSAETLHHLDETLHEDRILILDFGSQVTQLIARRVRESGVYCEIWPFTSTLEKIRAFNPRGIILSGSPASVRDDNAPTLPDGVLELGRPILGICYGQQVLCHTLGGRVETHDHREFGRAYIDVAEECALFHGLWAQGGREQVWMSHGDRVTALPPGFKAVAYSEGAPFAIIANEERRIYGVQFHPEVVHTPHGAELIRNFTHDVAGCSGTWTMAGFRDLEIARIRKQVGDGKVICGLSGGVDSSVAAKLIHDAIGDQLTCIFVDPGILRAGEADEVVKTFRDRFNIQLVHRDASDLFLGELAGVTDPEVKRKTIGRLFIEVFEQEAAKLGGAQFLAQGTLYPDVIESVSFNGGPSVTIKSHHNVGGLPERMNMELVEPLRELFKDEVRALGREIGVPEHIVGRHPFPGPGLAIRIPGDITREKLDLLRKVDSIYLEEIRKAGLYDEIWQAFAVLLPVRTVGVMGDDRTYDQACALRAVTSTDGMTAEVYPFSFEFLNRVAGRIVNEVRGINRVTYDITSKPPGTIEWE</sequence>
<accession>A0ABT3W4L0</accession>
<dbReference type="EC" id="6.3.5.2" evidence="3 11"/>
<dbReference type="SUPFAM" id="SSF54810">
    <property type="entry name" value="GMP synthetase C-terminal dimerisation domain"/>
    <property type="match status" value="1"/>
</dbReference>
<evidence type="ECO:0000256" key="11">
    <source>
        <dbReference type="HAMAP-Rule" id="MF_00344"/>
    </source>
</evidence>
<dbReference type="PROSITE" id="PS51553">
    <property type="entry name" value="GMPS_ATP_PPASE"/>
    <property type="match status" value="1"/>
</dbReference>
<keyword evidence="15" id="KW-1185">Reference proteome</keyword>
<dbReference type="PRINTS" id="PR00097">
    <property type="entry name" value="ANTSNTHASEII"/>
</dbReference>
<comment type="subunit">
    <text evidence="11">Homodimer.</text>
</comment>
<evidence type="ECO:0000256" key="6">
    <source>
        <dbReference type="ARBA" id="ARBA00022741"/>
    </source>
</evidence>
<dbReference type="SUPFAM" id="SSF52402">
    <property type="entry name" value="Adenine nucleotide alpha hydrolases-like"/>
    <property type="match status" value="1"/>
</dbReference>
<dbReference type="InterPro" id="IPR025777">
    <property type="entry name" value="GMPS_ATP_PPase_dom"/>
</dbReference>
<dbReference type="Proteomes" id="UP001165648">
    <property type="component" value="Unassembled WGS sequence"/>
</dbReference>
<reference evidence="14 15" key="1">
    <citation type="submission" date="2022-07" db="EMBL/GenBank/DDBJ databases">
        <title>Bombella genomes.</title>
        <authorList>
            <person name="Harer L."/>
            <person name="Styblova S."/>
            <person name="Ehrmann M."/>
        </authorList>
    </citation>
    <scope>NUCLEOTIDE SEQUENCE [LARGE SCALE GENOMIC DNA]</scope>
    <source>
        <strain evidence="14 15">TMW 2.2558</strain>
    </source>
</reference>
<keyword evidence="8 11" id="KW-0658">Purine biosynthesis</keyword>
<feature type="active site" evidence="11">
    <location>
        <position position="202"/>
    </location>
</feature>